<comment type="caution">
    <text evidence="2">The sequence shown here is derived from an EMBL/GenBank/DDBJ whole genome shotgun (WGS) entry which is preliminary data.</text>
</comment>
<organism evidence="2 3">
    <name type="scientific">Rhizobium sophoriradicis</name>
    <dbReference type="NCBI Taxonomy" id="1535245"/>
    <lineage>
        <taxon>Bacteria</taxon>
        <taxon>Pseudomonadati</taxon>
        <taxon>Pseudomonadota</taxon>
        <taxon>Alphaproteobacteria</taxon>
        <taxon>Hyphomicrobiales</taxon>
        <taxon>Rhizobiaceae</taxon>
        <taxon>Rhizobium/Agrobacterium group</taxon>
        <taxon>Rhizobium</taxon>
    </lineage>
</organism>
<dbReference type="AlphaFoldDB" id="A0A2A5L044"/>
<evidence type="ECO:0000256" key="1">
    <source>
        <dbReference type="SAM" id="Phobius"/>
    </source>
</evidence>
<keyword evidence="1" id="KW-1133">Transmembrane helix</keyword>
<evidence type="ECO:0000313" key="3">
    <source>
        <dbReference type="Proteomes" id="UP000218807"/>
    </source>
</evidence>
<keyword evidence="1" id="KW-0472">Membrane</keyword>
<dbReference type="EMBL" id="NXDM01000002">
    <property type="protein sequence ID" value="PCK82706.1"/>
    <property type="molecule type" value="Genomic_DNA"/>
</dbReference>
<feature type="transmembrane region" description="Helical" evidence="1">
    <location>
        <begin position="20"/>
        <end position="41"/>
    </location>
</feature>
<evidence type="ECO:0000313" key="2">
    <source>
        <dbReference type="EMBL" id="PCK82706.1"/>
    </source>
</evidence>
<proteinExistence type="predicted"/>
<dbReference type="Proteomes" id="UP000218807">
    <property type="component" value="Unassembled WGS sequence"/>
</dbReference>
<accession>A0A2A5L044</accession>
<sequence length="73" mass="7947">MRGLRAKVGAASGESRVRKFISIILGLGLLIAGVWAFAYMFMNSGPVTLLFWMVPIGSFSLGLVILWKTSVRS</sequence>
<keyword evidence="3" id="KW-1185">Reference proteome</keyword>
<protein>
    <submittedName>
        <fullName evidence="2">Uncharacterized protein</fullName>
    </submittedName>
</protein>
<name>A0A2A5L044_9HYPH</name>
<gene>
    <name evidence="2" type="ORF">CPT34_03590</name>
</gene>
<reference evidence="2 3" key="1">
    <citation type="submission" date="2017-09" db="EMBL/GenBank/DDBJ databases">
        <title>Comparative genomics of rhizobia isolated from Phaseolus vulgaris in China.</title>
        <authorList>
            <person name="Tong W."/>
        </authorList>
    </citation>
    <scope>NUCLEOTIDE SEQUENCE [LARGE SCALE GENOMIC DNA]</scope>
    <source>
        <strain evidence="2 3">L101</strain>
    </source>
</reference>
<feature type="transmembrane region" description="Helical" evidence="1">
    <location>
        <begin position="47"/>
        <end position="67"/>
    </location>
</feature>
<keyword evidence="1" id="KW-0812">Transmembrane</keyword>